<keyword evidence="1" id="KW-0472">Membrane</keyword>
<keyword evidence="1" id="KW-1133">Transmembrane helix</keyword>
<dbReference type="AlphaFoldDB" id="A0A3G9J1V3"/>
<dbReference type="RefSeq" id="WP_125568583.1">
    <property type="nucleotide sequence ID" value="NZ_AP019307.1"/>
</dbReference>
<sequence length="68" mass="7206">MRIGGSLALIFLGAVLRWAITYTPAGVSIPTVGTIVIVVGVIGLLLTLTLMLTRRRGDVVLDDTDPNE</sequence>
<proteinExistence type="predicted"/>
<evidence type="ECO:0000256" key="1">
    <source>
        <dbReference type="SAM" id="Phobius"/>
    </source>
</evidence>
<gene>
    <name evidence="2" type="ORF">Back2_17210</name>
</gene>
<protein>
    <submittedName>
        <fullName evidence="2">Uncharacterized protein</fullName>
    </submittedName>
</protein>
<dbReference type="Proteomes" id="UP000271573">
    <property type="component" value="Chromosome"/>
</dbReference>
<feature type="transmembrane region" description="Helical" evidence="1">
    <location>
        <begin position="29"/>
        <end position="52"/>
    </location>
</feature>
<name>A0A3G9J1V3_9ACTN</name>
<reference evidence="2 3" key="1">
    <citation type="submission" date="2018-11" db="EMBL/GenBank/DDBJ databases">
        <title>Complete genome sequence of Nocardioides baekrokdamisoli strain KCTC 39748.</title>
        <authorList>
            <person name="Kang S.W."/>
            <person name="Lee K.C."/>
            <person name="Kim K.K."/>
            <person name="Kim J.S."/>
            <person name="Kim D.S."/>
            <person name="Ko S.H."/>
            <person name="Yang S.H."/>
            <person name="Shin Y.K."/>
            <person name="Lee J.S."/>
        </authorList>
    </citation>
    <scope>NUCLEOTIDE SEQUENCE [LARGE SCALE GENOMIC DNA]</scope>
    <source>
        <strain evidence="2 3">KCTC 39748</strain>
    </source>
</reference>
<keyword evidence="3" id="KW-1185">Reference proteome</keyword>
<organism evidence="2 3">
    <name type="scientific">Nocardioides baekrokdamisoli</name>
    <dbReference type="NCBI Taxonomy" id="1804624"/>
    <lineage>
        <taxon>Bacteria</taxon>
        <taxon>Bacillati</taxon>
        <taxon>Actinomycetota</taxon>
        <taxon>Actinomycetes</taxon>
        <taxon>Propionibacteriales</taxon>
        <taxon>Nocardioidaceae</taxon>
        <taxon>Nocardioides</taxon>
    </lineage>
</organism>
<evidence type="ECO:0000313" key="3">
    <source>
        <dbReference type="Proteomes" id="UP000271573"/>
    </source>
</evidence>
<keyword evidence="1" id="KW-0812">Transmembrane</keyword>
<accession>A0A3G9J1V3</accession>
<dbReference type="KEGG" id="nbe:Back2_17210"/>
<dbReference type="EMBL" id="AP019307">
    <property type="protein sequence ID" value="BBH17434.1"/>
    <property type="molecule type" value="Genomic_DNA"/>
</dbReference>
<evidence type="ECO:0000313" key="2">
    <source>
        <dbReference type="EMBL" id="BBH17434.1"/>
    </source>
</evidence>